<sequence>MRDSTRYHHAPEVQLCRLPTVHAGNMARDKTSLIAAALRLFSPVVAAIAKTKK</sequence>
<organism evidence="1 2">
    <name type="scientific">Habropoda laboriosa</name>
    <dbReference type="NCBI Taxonomy" id="597456"/>
    <lineage>
        <taxon>Eukaryota</taxon>
        <taxon>Metazoa</taxon>
        <taxon>Ecdysozoa</taxon>
        <taxon>Arthropoda</taxon>
        <taxon>Hexapoda</taxon>
        <taxon>Insecta</taxon>
        <taxon>Pterygota</taxon>
        <taxon>Neoptera</taxon>
        <taxon>Endopterygota</taxon>
        <taxon>Hymenoptera</taxon>
        <taxon>Apocrita</taxon>
        <taxon>Aculeata</taxon>
        <taxon>Apoidea</taxon>
        <taxon>Anthophila</taxon>
        <taxon>Apidae</taxon>
        <taxon>Habropoda</taxon>
    </lineage>
</organism>
<evidence type="ECO:0000313" key="1">
    <source>
        <dbReference type="EMBL" id="KOC67055.1"/>
    </source>
</evidence>
<protein>
    <submittedName>
        <fullName evidence="1">Uncharacterized protein</fullName>
    </submittedName>
</protein>
<proteinExistence type="predicted"/>
<dbReference type="EMBL" id="KQ414633">
    <property type="protein sequence ID" value="KOC67055.1"/>
    <property type="molecule type" value="Genomic_DNA"/>
</dbReference>
<evidence type="ECO:0000313" key="2">
    <source>
        <dbReference type="Proteomes" id="UP000053825"/>
    </source>
</evidence>
<keyword evidence="2" id="KW-1185">Reference proteome</keyword>
<dbReference type="Proteomes" id="UP000053825">
    <property type="component" value="Unassembled WGS sequence"/>
</dbReference>
<name>A0A0L7R847_9HYME</name>
<gene>
    <name evidence="1" type="ORF">WH47_11708</name>
</gene>
<dbReference type="AlphaFoldDB" id="A0A0L7R847"/>
<reference evidence="1 2" key="1">
    <citation type="submission" date="2015-07" db="EMBL/GenBank/DDBJ databases">
        <title>The genome of Habropoda laboriosa.</title>
        <authorList>
            <person name="Pan H."/>
            <person name="Kapheim K."/>
        </authorList>
    </citation>
    <scope>NUCLEOTIDE SEQUENCE [LARGE SCALE GENOMIC DNA]</scope>
    <source>
        <strain evidence="1">0110345459</strain>
    </source>
</reference>
<accession>A0A0L7R847</accession>